<evidence type="ECO:0000313" key="2">
    <source>
        <dbReference type="Proteomes" id="UP000323128"/>
    </source>
</evidence>
<accession>A0ACD4UI03</accession>
<name>A0ACD4UI03_STRSU</name>
<proteinExistence type="predicted"/>
<organism evidence="1 2">
    <name type="scientific">Streptococcus suis</name>
    <dbReference type="NCBI Taxonomy" id="1307"/>
    <lineage>
        <taxon>Bacteria</taxon>
        <taxon>Bacillati</taxon>
        <taxon>Bacillota</taxon>
        <taxon>Bacilli</taxon>
        <taxon>Lactobacillales</taxon>
        <taxon>Streptococcaceae</taxon>
        <taxon>Streptococcus</taxon>
    </lineage>
</organism>
<evidence type="ECO:0000313" key="1">
    <source>
        <dbReference type="EMBL" id="WLD56171.1"/>
    </source>
</evidence>
<gene>
    <name evidence="1" type="ORF">A7J08_10130</name>
</gene>
<protein>
    <submittedName>
        <fullName evidence="1">Uncharacterized protein</fullName>
    </submittedName>
</protein>
<reference evidence="1 2" key="1">
    <citation type="journal article" date="2021" name="Front. Microbiol.">
        <title>Comparative Virulence and Genomic Analysis of Streptococcus suis Isolates.</title>
        <authorList>
            <person name="Nicholson T.L."/>
            <person name="Waack U."/>
            <person name="Anderson T.K."/>
            <person name="Bayles D.O."/>
            <person name="Zaia S.R."/>
            <person name="Goertz I."/>
            <person name="Eppinger M."/>
            <person name="Hau S.J."/>
            <person name="Brockmeier S.L."/>
            <person name="Shore S.M."/>
        </authorList>
    </citation>
    <scope>NUCLEOTIDE SEQUENCE [LARGE SCALE GENOMIC DNA]</scope>
    <source>
        <strain evidence="1 2">SRD478</strain>
    </source>
</reference>
<dbReference type="EMBL" id="CP030010">
    <property type="protein sequence ID" value="WLD56171.1"/>
    <property type="molecule type" value="Genomic_DNA"/>
</dbReference>
<dbReference type="Proteomes" id="UP000323128">
    <property type="component" value="Chromosome"/>
</dbReference>
<sequence length="198" mass="22999">MESINKMVEAFGKDKLATKKEFISLKENSVKQLQGGYVGETGYREIISLKLEDLEKRNQTKTNDILTAMAKVFTAELNKLNSMEQQVTADDLAEITLLSEMDLTEEEFRFYFYKYQNKPIVLKKIRQIYEQGSYYFAFPLSKKEILEQWESEVTTAVNYINTTVDYMKSSANDLMVDEIVTNAYIKELGRLVTDFSHK</sequence>